<dbReference type="InterPro" id="IPR016135">
    <property type="entry name" value="UBQ-conjugating_enzyme/RWD"/>
</dbReference>
<keyword evidence="4" id="KW-1185">Reference proteome</keyword>
<dbReference type="KEGG" id="spar:SPRG_15408"/>
<organism evidence="3 4">
    <name type="scientific">Saprolegnia parasitica (strain CBS 223.65)</name>
    <dbReference type="NCBI Taxonomy" id="695850"/>
    <lineage>
        <taxon>Eukaryota</taxon>
        <taxon>Sar</taxon>
        <taxon>Stramenopiles</taxon>
        <taxon>Oomycota</taxon>
        <taxon>Saprolegniomycetes</taxon>
        <taxon>Saprolegniales</taxon>
        <taxon>Saprolegniaceae</taxon>
        <taxon>Saprolegnia</taxon>
    </lineage>
</organism>
<dbReference type="OrthoDB" id="64724at2759"/>
<dbReference type="Pfam" id="PF00179">
    <property type="entry name" value="UQ_con"/>
    <property type="match status" value="1"/>
</dbReference>
<gene>
    <name evidence="3" type="ORF">SPRG_15408</name>
</gene>
<dbReference type="OMA" id="KILAFQV"/>
<accession>A0A067BJT4</accession>
<dbReference type="Gene3D" id="3.10.110.10">
    <property type="entry name" value="Ubiquitin Conjugating Enzyme"/>
    <property type="match status" value="1"/>
</dbReference>
<dbReference type="SUPFAM" id="SSF54495">
    <property type="entry name" value="UBC-like"/>
    <property type="match status" value="1"/>
</dbReference>
<dbReference type="GeneID" id="24137140"/>
<feature type="domain" description="UBC core" evidence="2">
    <location>
        <begin position="2"/>
        <end position="170"/>
    </location>
</feature>
<dbReference type="AlphaFoldDB" id="A0A067BJT4"/>
<feature type="compositionally biased region" description="Basic residues" evidence="1">
    <location>
        <begin position="526"/>
        <end position="537"/>
    </location>
</feature>
<dbReference type="STRING" id="695850.A0A067BJT4"/>
<proteinExistence type="predicted"/>
<dbReference type="PROSITE" id="PS50127">
    <property type="entry name" value="UBC_2"/>
    <property type="match status" value="1"/>
</dbReference>
<dbReference type="VEuPathDB" id="FungiDB:SPRG_15408"/>
<evidence type="ECO:0000259" key="2">
    <source>
        <dbReference type="PROSITE" id="PS50127"/>
    </source>
</evidence>
<name>A0A067BJT4_SAPPC</name>
<dbReference type="InterPro" id="IPR000608">
    <property type="entry name" value="UBC"/>
</dbReference>
<protein>
    <recommendedName>
        <fullName evidence="2">UBC core domain-containing protein</fullName>
    </recommendedName>
</protein>
<evidence type="ECO:0000256" key="1">
    <source>
        <dbReference type="SAM" id="MobiDB-lite"/>
    </source>
</evidence>
<feature type="region of interest" description="Disordered" evidence="1">
    <location>
        <begin position="506"/>
        <end position="537"/>
    </location>
</feature>
<evidence type="ECO:0000313" key="3">
    <source>
        <dbReference type="EMBL" id="KDO18674.1"/>
    </source>
</evidence>
<evidence type="ECO:0000313" key="4">
    <source>
        <dbReference type="Proteomes" id="UP000030745"/>
    </source>
</evidence>
<dbReference type="RefSeq" id="XP_012210619.1">
    <property type="nucleotide sequence ID" value="XM_012355229.1"/>
</dbReference>
<dbReference type="CDD" id="cd23955">
    <property type="entry name" value="UBCc_invertebrate"/>
    <property type="match status" value="1"/>
</dbReference>
<reference evidence="3 4" key="1">
    <citation type="journal article" date="2013" name="PLoS Genet.">
        <title>Distinctive expansion of potential virulence genes in the genome of the oomycete fish pathogen Saprolegnia parasitica.</title>
        <authorList>
            <person name="Jiang R.H."/>
            <person name="de Bruijn I."/>
            <person name="Haas B.J."/>
            <person name="Belmonte R."/>
            <person name="Lobach L."/>
            <person name="Christie J."/>
            <person name="van den Ackerveken G."/>
            <person name="Bottin A."/>
            <person name="Bulone V."/>
            <person name="Diaz-Moreno S.M."/>
            <person name="Dumas B."/>
            <person name="Fan L."/>
            <person name="Gaulin E."/>
            <person name="Govers F."/>
            <person name="Grenville-Briggs L.J."/>
            <person name="Horner N.R."/>
            <person name="Levin J.Z."/>
            <person name="Mammella M."/>
            <person name="Meijer H.J."/>
            <person name="Morris P."/>
            <person name="Nusbaum C."/>
            <person name="Oome S."/>
            <person name="Phillips A.J."/>
            <person name="van Rooyen D."/>
            <person name="Rzeszutek E."/>
            <person name="Saraiva M."/>
            <person name="Secombes C.J."/>
            <person name="Seidl M.F."/>
            <person name="Snel B."/>
            <person name="Stassen J.H."/>
            <person name="Sykes S."/>
            <person name="Tripathy S."/>
            <person name="van den Berg H."/>
            <person name="Vega-Arreguin J.C."/>
            <person name="Wawra S."/>
            <person name="Young S.K."/>
            <person name="Zeng Q."/>
            <person name="Dieguez-Uribeondo J."/>
            <person name="Russ C."/>
            <person name="Tyler B.M."/>
            <person name="van West P."/>
        </authorList>
    </citation>
    <scope>NUCLEOTIDE SEQUENCE [LARGE SCALE GENOMIC DNA]</scope>
    <source>
        <strain evidence="3 4">CBS 223.65</strain>
    </source>
</reference>
<dbReference type="EMBL" id="KK583407">
    <property type="protein sequence ID" value="KDO18674.1"/>
    <property type="molecule type" value="Genomic_DNA"/>
</dbReference>
<dbReference type="SMART" id="SM00212">
    <property type="entry name" value="UBCc"/>
    <property type="match status" value="1"/>
</dbReference>
<dbReference type="Proteomes" id="UP000030745">
    <property type="component" value="Unassembled WGS sequence"/>
</dbReference>
<sequence>MSGLKTAFRHYQQYAKAPVPGCSIAHVDDNVFHVSTRLVDGIFRGVTVHWELTIPPSYPHSPPFGRILPDYGFTHEYHSHVFPDGICVDVLANHEYMHQSASRYGGWTPSSNLTLLMIYMQAFLADPDYSKPSAAAIARLRTMDAAYKCAVCGHDPAMSEIPDNESEVKEETTTLTPHLERVRREMVCPIRMENLVEHNVRLGYPLRVDAAPRRTTITLYPEIMSREAFDEALDAATTRRVPLRTPTGQSYTDWLPLYLHPSHVARHGKDVVFAPVGDMTYLDVLLRAMNSQIVAVMQGNEHESEAAIVAYANVLRLAKAYLAATPSAQATLNSQVGAFVRTPSERRKAAVPDLGEFFIKICLSSSRNHDFANRDTKAALFEEHFARQVRWIRQADAACVDFNVACPNRLGRLFAASETSNRMLTFAIEVSRTFGGADFEAQMDAHYGLPPSAVLRAFQDRIKRIKSSLTNYNILMQAWGYSDQIQSPDAMLAVLRAAVDQSARAGYDVSGRRSHANGPRGGSHSQRGRHNNQNRRY</sequence>